<evidence type="ECO:0000313" key="2">
    <source>
        <dbReference type="EMBL" id="CAG5890175.1"/>
    </source>
</evidence>
<reference evidence="2" key="1">
    <citation type="submission" date="2021-05" db="EMBL/GenBank/DDBJ databases">
        <authorList>
            <person name="Tigano A."/>
        </authorList>
    </citation>
    <scope>NUCLEOTIDE SEQUENCE</scope>
</reference>
<protein>
    <submittedName>
        <fullName evidence="2">(Atlantic silverside) hypothetical protein</fullName>
    </submittedName>
</protein>
<keyword evidence="3" id="KW-1185">Reference proteome</keyword>
<sequence>MPQDPWMAHTFFSAFAPFPRSSWIHPNVPRDGLDHVCKIIWSREAALNGQSSPQRPPNEICNLSDHQQSSREKQQKDTDYMSVSTRHEEHKKQHHTHTASTVLRPYNSDPRHPPFAKSAKEASLAMELEVKINKDEAENRRKSVRGKLVTDKERLIKHSLKKTVVLQSNMRDNEGPGVQSSPPPPEFTRQSCEDKVDAKSVSLSSLSTDDGLVSLPGVRNRATDSSSASSVSDTNEENKIPHSSYDSKPVSEKDSQISKVGDLPQPLQNSAGTPLCPTEPLALGKVRGMSEVPHIFHPNDTLADTLARATSTLVQTPIQIEAPQTHSKPDASPMWQQAYDLLADFPALQPPEKPLALNELRHGNPKTKTVEVKRGLTHSPNHCQDSGVSHERRVENVPREVSAICSGDQKPAQSLQTFGSVRQCNSPTISCEKTKASNQPRPEGTDGVGVNARSWASAAKAGMRQAAALQEKARPRIFKEIVTATRTKEVTEKVMLNVEFDPLNIPGF</sequence>
<feature type="region of interest" description="Disordered" evidence="1">
    <location>
        <begin position="47"/>
        <end position="116"/>
    </location>
</feature>
<dbReference type="OrthoDB" id="8935161at2759"/>
<dbReference type="EMBL" id="CAJRST010005557">
    <property type="protein sequence ID" value="CAG5890175.1"/>
    <property type="molecule type" value="Genomic_DNA"/>
</dbReference>
<dbReference type="AlphaFoldDB" id="A0A8S4AMF8"/>
<gene>
    <name evidence="2" type="ORF">MMEN_LOCUS6246</name>
</gene>
<accession>A0A8S4AMF8</accession>
<evidence type="ECO:0000313" key="3">
    <source>
        <dbReference type="Proteomes" id="UP000677803"/>
    </source>
</evidence>
<comment type="caution">
    <text evidence="2">The sequence shown here is derived from an EMBL/GenBank/DDBJ whole genome shotgun (WGS) entry which is preliminary data.</text>
</comment>
<organism evidence="2 3">
    <name type="scientific">Menidia menidia</name>
    <name type="common">Atlantic silverside</name>
    <dbReference type="NCBI Taxonomy" id="238744"/>
    <lineage>
        <taxon>Eukaryota</taxon>
        <taxon>Metazoa</taxon>
        <taxon>Chordata</taxon>
        <taxon>Craniata</taxon>
        <taxon>Vertebrata</taxon>
        <taxon>Euteleostomi</taxon>
        <taxon>Actinopterygii</taxon>
        <taxon>Neopterygii</taxon>
        <taxon>Teleostei</taxon>
        <taxon>Neoteleostei</taxon>
        <taxon>Acanthomorphata</taxon>
        <taxon>Ovalentaria</taxon>
        <taxon>Atherinomorphae</taxon>
        <taxon>Atheriniformes</taxon>
        <taxon>Atherinopsidae</taxon>
        <taxon>Menidiinae</taxon>
        <taxon>Menidia</taxon>
    </lineage>
</organism>
<proteinExistence type="predicted"/>
<feature type="compositionally biased region" description="Basic and acidic residues" evidence="1">
    <location>
        <begin position="68"/>
        <end position="91"/>
    </location>
</feature>
<dbReference type="Proteomes" id="UP000677803">
    <property type="component" value="Unassembled WGS sequence"/>
</dbReference>
<feature type="compositionally biased region" description="Low complexity" evidence="1">
    <location>
        <begin position="219"/>
        <end position="233"/>
    </location>
</feature>
<evidence type="ECO:0000256" key="1">
    <source>
        <dbReference type="SAM" id="MobiDB-lite"/>
    </source>
</evidence>
<name>A0A8S4AMF8_9TELE</name>
<feature type="region of interest" description="Disordered" evidence="1">
    <location>
        <begin position="160"/>
        <end position="278"/>
    </location>
</feature>